<dbReference type="InterPro" id="IPR046612">
    <property type="entry name" value="DUF6671"/>
</dbReference>
<evidence type="ECO:0000259" key="1">
    <source>
        <dbReference type="Pfam" id="PF20376"/>
    </source>
</evidence>
<dbReference type="EMBL" id="JAHHGZ010000037">
    <property type="protein sequence ID" value="MBW4670982.1"/>
    <property type="molecule type" value="Genomic_DNA"/>
</dbReference>
<gene>
    <name evidence="2" type="ORF">KME60_27050</name>
</gene>
<dbReference type="Pfam" id="PF20376">
    <property type="entry name" value="DUF6671"/>
    <property type="match status" value="1"/>
</dbReference>
<proteinExistence type="predicted"/>
<reference evidence="2" key="1">
    <citation type="submission" date="2021-05" db="EMBL/GenBank/DDBJ databases">
        <authorList>
            <person name="Pietrasiak N."/>
            <person name="Ward R."/>
            <person name="Stajich J.E."/>
            <person name="Kurbessoian T."/>
        </authorList>
    </citation>
    <scope>NUCLEOTIDE SEQUENCE</scope>
    <source>
        <strain evidence="2">GSE-NOS-MK-12-04C</strain>
    </source>
</reference>
<comment type="caution">
    <text evidence="2">The sequence shown here is derived from an EMBL/GenBank/DDBJ whole genome shotgun (WGS) entry which is preliminary data.</text>
</comment>
<feature type="domain" description="DUF6671" evidence="1">
    <location>
        <begin position="67"/>
        <end position="287"/>
    </location>
</feature>
<name>A0A951QRR8_9CYAN</name>
<evidence type="ECO:0000313" key="3">
    <source>
        <dbReference type="Proteomes" id="UP000729701"/>
    </source>
</evidence>
<organism evidence="2 3">
    <name type="scientific">Cyanomargarita calcarea GSE-NOS-MK-12-04C</name>
    <dbReference type="NCBI Taxonomy" id="2839659"/>
    <lineage>
        <taxon>Bacteria</taxon>
        <taxon>Bacillati</taxon>
        <taxon>Cyanobacteriota</taxon>
        <taxon>Cyanophyceae</taxon>
        <taxon>Nostocales</taxon>
        <taxon>Cyanomargaritaceae</taxon>
        <taxon>Cyanomargarita</taxon>
    </lineage>
</organism>
<sequence length="287" mass="32096">MGNQSFFTNRIAVLATMHQKERVISPIFEPELGIKIIVPANLNTDVFGTFTREIKRPGNQIEAAKLKAQKALLVTGEKLAIASEGSFGPHPSIPYISCNREVVVFLDKENNLEIIGEEFSSDTNHNHVVVESLEQAYKFAQQIGFPEHGLIVTFQELPKNRNEIIKGITTEEKLQEAVNFVLKNSLDGKAHIETDMRAHYNPTRMVNIAKATRDLVSKINSQCPNCSTPGFEITQRSKGLPCGGCYLPTSLTLTVIYQCKKCSFSQEKLFPDEREFADPAQCMYCNP</sequence>
<evidence type="ECO:0000313" key="2">
    <source>
        <dbReference type="EMBL" id="MBW4670982.1"/>
    </source>
</evidence>
<accession>A0A951QRR8</accession>
<dbReference type="Proteomes" id="UP000729701">
    <property type="component" value="Unassembled WGS sequence"/>
</dbReference>
<reference evidence="2" key="2">
    <citation type="journal article" date="2022" name="Microbiol. Resour. Announc.">
        <title>Metagenome Sequencing to Explore Phylogenomics of Terrestrial Cyanobacteria.</title>
        <authorList>
            <person name="Ward R.D."/>
            <person name="Stajich J.E."/>
            <person name="Johansen J.R."/>
            <person name="Huntemann M."/>
            <person name="Clum A."/>
            <person name="Foster B."/>
            <person name="Foster B."/>
            <person name="Roux S."/>
            <person name="Palaniappan K."/>
            <person name="Varghese N."/>
            <person name="Mukherjee S."/>
            <person name="Reddy T.B.K."/>
            <person name="Daum C."/>
            <person name="Copeland A."/>
            <person name="Chen I.A."/>
            <person name="Ivanova N.N."/>
            <person name="Kyrpides N.C."/>
            <person name="Shapiro N."/>
            <person name="Eloe-Fadrosh E.A."/>
            <person name="Pietrasiak N."/>
        </authorList>
    </citation>
    <scope>NUCLEOTIDE SEQUENCE</scope>
    <source>
        <strain evidence="2">GSE-NOS-MK-12-04C</strain>
    </source>
</reference>
<dbReference type="AlphaFoldDB" id="A0A951QRR8"/>
<protein>
    <recommendedName>
        <fullName evidence="1">DUF6671 domain-containing protein</fullName>
    </recommendedName>
</protein>